<keyword evidence="7 9" id="KW-0371">Homeobox</keyword>
<evidence type="ECO:0000256" key="4">
    <source>
        <dbReference type="ARBA" id="ARBA00022771"/>
    </source>
</evidence>
<evidence type="ECO:0000256" key="3">
    <source>
        <dbReference type="ARBA" id="ARBA00022737"/>
    </source>
</evidence>
<dbReference type="GO" id="GO:0005634">
    <property type="term" value="C:nucleus"/>
    <property type="evidence" value="ECO:0007669"/>
    <property type="project" value="UniProtKB-SubCell"/>
</dbReference>
<evidence type="ECO:0000256" key="8">
    <source>
        <dbReference type="ARBA" id="ARBA00023242"/>
    </source>
</evidence>
<evidence type="ECO:0000259" key="12">
    <source>
        <dbReference type="PROSITE" id="PS50071"/>
    </source>
</evidence>
<evidence type="ECO:0000256" key="7">
    <source>
        <dbReference type="ARBA" id="ARBA00023155"/>
    </source>
</evidence>
<organism evidence="13 14">
    <name type="scientific">Cynoglossus semilaevis</name>
    <name type="common">Tongue sole</name>
    <dbReference type="NCBI Taxonomy" id="244447"/>
    <lineage>
        <taxon>Eukaryota</taxon>
        <taxon>Metazoa</taxon>
        <taxon>Chordata</taxon>
        <taxon>Craniata</taxon>
        <taxon>Vertebrata</taxon>
        <taxon>Euteleostomi</taxon>
        <taxon>Actinopterygii</taxon>
        <taxon>Neopterygii</taxon>
        <taxon>Teleostei</taxon>
        <taxon>Neoteleostei</taxon>
        <taxon>Acanthomorphata</taxon>
        <taxon>Carangaria</taxon>
        <taxon>Pleuronectiformes</taxon>
        <taxon>Pleuronectoidei</taxon>
        <taxon>Cynoglossidae</taxon>
        <taxon>Cynoglossinae</taxon>
        <taxon>Cynoglossus</taxon>
    </lineage>
</organism>
<evidence type="ECO:0000256" key="2">
    <source>
        <dbReference type="ARBA" id="ARBA00022723"/>
    </source>
</evidence>
<evidence type="ECO:0000256" key="6">
    <source>
        <dbReference type="ARBA" id="ARBA00023125"/>
    </source>
</evidence>
<dbReference type="InterPro" id="IPR001356">
    <property type="entry name" value="HD"/>
</dbReference>
<dbReference type="SUPFAM" id="SSF46689">
    <property type="entry name" value="Homeodomain-like"/>
    <property type="match status" value="1"/>
</dbReference>
<dbReference type="InterPro" id="IPR009057">
    <property type="entry name" value="Homeodomain-like_sf"/>
</dbReference>
<dbReference type="PROSITE" id="PS00027">
    <property type="entry name" value="HOMEOBOX_1"/>
    <property type="match status" value="1"/>
</dbReference>
<dbReference type="GeneTree" id="ENSGT00940000156149"/>
<dbReference type="CDD" id="cd00086">
    <property type="entry name" value="homeodomain"/>
    <property type="match status" value="1"/>
</dbReference>
<feature type="DNA-binding region" description="Homeobox" evidence="9">
    <location>
        <begin position="81"/>
        <end position="140"/>
    </location>
</feature>
<feature type="region of interest" description="Disordered" evidence="11">
    <location>
        <begin position="44"/>
        <end position="86"/>
    </location>
</feature>
<keyword evidence="8 9" id="KW-0539">Nucleus</keyword>
<keyword evidence="3" id="KW-0677">Repeat</keyword>
<dbReference type="Gene3D" id="1.10.10.60">
    <property type="entry name" value="Homeodomain-like"/>
    <property type="match status" value="1"/>
</dbReference>
<dbReference type="PANTHER" id="PTHR45891:SF3">
    <property type="entry name" value="ZINC FINGER PROTEIN 2"/>
    <property type="match status" value="1"/>
</dbReference>
<evidence type="ECO:0000313" key="14">
    <source>
        <dbReference type="Proteomes" id="UP000265120"/>
    </source>
</evidence>
<dbReference type="AlphaFoldDB" id="A0A3P8UT34"/>
<dbReference type="STRING" id="244447.ENSCSEP00000006363"/>
<dbReference type="SMART" id="SM00389">
    <property type="entry name" value="HOX"/>
    <property type="match status" value="1"/>
</dbReference>
<keyword evidence="6 9" id="KW-0238">DNA-binding</keyword>
<dbReference type="FunFam" id="1.10.10.60:FF:000064">
    <property type="entry name" value="Zinc finger homeobox protein 4"/>
    <property type="match status" value="1"/>
</dbReference>
<feature type="domain" description="Homeobox" evidence="12">
    <location>
        <begin position="79"/>
        <end position="139"/>
    </location>
</feature>
<feature type="compositionally biased region" description="Polar residues" evidence="11">
    <location>
        <begin position="62"/>
        <end position="81"/>
    </location>
</feature>
<dbReference type="GO" id="GO:0008270">
    <property type="term" value="F:zinc ion binding"/>
    <property type="evidence" value="ECO:0007669"/>
    <property type="project" value="UniProtKB-KW"/>
</dbReference>
<dbReference type="GO" id="GO:0000978">
    <property type="term" value="F:RNA polymerase II cis-regulatory region sequence-specific DNA binding"/>
    <property type="evidence" value="ECO:0007669"/>
    <property type="project" value="TreeGrafter"/>
</dbReference>
<name>A0A3P8UT34_CYNSE</name>
<evidence type="ECO:0000256" key="9">
    <source>
        <dbReference type="PROSITE-ProRule" id="PRU00108"/>
    </source>
</evidence>
<dbReference type="Pfam" id="PF00046">
    <property type="entry name" value="Homeodomain"/>
    <property type="match status" value="1"/>
</dbReference>
<dbReference type="Proteomes" id="UP000265120">
    <property type="component" value="Chromosome 6"/>
</dbReference>
<feature type="compositionally biased region" description="Basic and acidic residues" evidence="11">
    <location>
        <begin position="188"/>
        <end position="202"/>
    </location>
</feature>
<evidence type="ECO:0000256" key="11">
    <source>
        <dbReference type="SAM" id="MobiDB-lite"/>
    </source>
</evidence>
<keyword evidence="2" id="KW-0479">Metal-binding</keyword>
<reference evidence="13" key="3">
    <citation type="submission" date="2025-09" db="UniProtKB">
        <authorList>
            <consortium name="Ensembl"/>
        </authorList>
    </citation>
    <scope>IDENTIFICATION</scope>
</reference>
<dbReference type="PROSITE" id="PS50071">
    <property type="entry name" value="HOMEOBOX_2"/>
    <property type="match status" value="1"/>
</dbReference>
<keyword evidence="4" id="KW-0863">Zinc-finger</keyword>
<comment type="subcellular location">
    <subcellularLocation>
        <location evidence="1 9 10">Nucleus</location>
    </subcellularLocation>
</comment>
<accession>A0A3P8UT34</accession>
<keyword evidence="5" id="KW-0862">Zinc</keyword>
<reference evidence="13 14" key="1">
    <citation type="journal article" date="2014" name="Nat. Genet.">
        <title>Whole-genome sequence of a flatfish provides insights into ZW sex chromosome evolution and adaptation to a benthic lifestyle.</title>
        <authorList>
            <person name="Chen S."/>
            <person name="Zhang G."/>
            <person name="Shao C."/>
            <person name="Huang Q."/>
            <person name="Liu G."/>
            <person name="Zhang P."/>
            <person name="Song W."/>
            <person name="An N."/>
            <person name="Chalopin D."/>
            <person name="Volff J.N."/>
            <person name="Hong Y."/>
            <person name="Li Q."/>
            <person name="Sha Z."/>
            <person name="Zhou H."/>
            <person name="Xie M."/>
            <person name="Yu Q."/>
            <person name="Liu Y."/>
            <person name="Xiang H."/>
            <person name="Wang N."/>
            <person name="Wu K."/>
            <person name="Yang C."/>
            <person name="Zhou Q."/>
            <person name="Liao X."/>
            <person name="Yang L."/>
            <person name="Hu Q."/>
            <person name="Zhang J."/>
            <person name="Meng L."/>
            <person name="Jin L."/>
            <person name="Tian Y."/>
            <person name="Lian J."/>
            <person name="Yang J."/>
            <person name="Miao G."/>
            <person name="Liu S."/>
            <person name="Liang Z."/>
            <person name="Yan F."/>
            <person name="Li Y."/>
            <person name="Sun B."/>
            <person name="Zhang H."/>
            <person name="Zhang J."/>
            <person name="Zhu Y."/>
            <person name="Du M."/>
            <person name="Zhao Y."/>
            <person name="Schartl M."/>
            <person name="Tang Q."/>
            <person name="Wang J."/>
        </authorList>
    </citation>
    <scope>NUCLEOTIDE SEQUENCE</scope>
</reference>
<proteinExistence type="predicted"/>
<dbReference type="InterPro" id="IPR051968">
    <property type="entry name" value="ZnFinger_Homeobox_TR"/>
</dbReference>
<evidence type="ECO:0000313" key="13">
    <source>
        <dbReference type="Ensembl" id="ENSCSEP00000006363.1"/>
    </source>
</evidence>
<dbReference type="GO" id="GO:0000981">
    <property type="term" value="F:DNA-binding transcription factor activity, RNA polymerase II-specific"/>
    <property type="evidence" value="ECO:0007669"/>
    <property type="project" value="InterPro"/>
</dbReference>
<evidence type="ECO:0000256" key="5">
    <source>
        <dbReference type="ARBA" id="ARBA00022833"/>
    </source>
</evidence>
<dbReference type="OMA" id="SHTQPTR"/>
<dbReference type="Ensembl" id="ENSCSET00000006435.1">
    <property type="protein sequence ID" value="ENSCSEP00000006363.1"/>
    <property type="gene ID" value="ENSCSEG00000004123.1"/>
</dbReference>
<dbReference type="PANTHER" id="PTHR45891">
    <property type="entry name" value="ZINC FINGER HOMEOBOX PROTEIN"/>
    <property type="match status" value="1"/>
</dbReference>
<dbReference type="InterPro" id="IPR017970">
    <property type="entry name" value="Homeobox_CS"/>
</dbReference>
<evidence type="ECO:0000256" key="10">
    <source>
        <dbReference type="RuleBase" id="RU000682"/>
    </source>
</evidence>
<evidence type="ECO:0000256" key="1">
    <source>
        <dbReference type="ARBA" id="ARBA00004123"/>
    </source>
</evidence>
<reference evidence="13" key="2">
    <citation type="submission" date="2025-08" db="UniProtKB">
        <authorList>
            <consortium name="Ensembl"/>
        </authorList>
    </citation>
    <scope>IDENTIFICATION</scope>
</reference>
<feature type="region of interest" description="Disordered" evidence="11">
    <location>
        <begin position="174"/>
        <end position="202"/>
    </location>
</feature>
<sequence length="202" mass="22630">MELPLIPPVVMHPVALQPQPWLDSNVNPEIAKLYQSQLKPPLLGQTPQLSPTLLGQPPLPSPVQTGQQSQAGPTVLDQQQGKRTRTRISDEQLIVLKKHFDINSLPSDEEFKKISSLSGLPHKVIKHWFRNTLFKERQRDKDSPYNFNNPPTVSLEESSEAMLQNQVFTLSPCSLSPGLPASTSPHDQTTELHRGEPNRSEQ</sequence>
<keyword evidence="14" id="KW-1185">Reference proteome</keyword>
<protein>
    <recommendedName>
        <fullName evidence="12">Homeobox domain-containing protein</fullName>
    </recommendedName>
</protein>
<dbReference type="InParanoid" id="A0A3P8UT34"/>